<evidence type="ECO:0000256" key="2">
    <source>
        <dbReference type="ARBA" id="ARBA00022448"/>
    </source>
</evidence>
<evidence type="ECO:0000256" key="8">
    <source>
        <dbReference type="ARBA" id="ARBA00023214"/>
    </source>
</evidence>
<evidence type="ECO:0000256" key="10">
    <source>
        <dbReference type="SAM" id="Phobius"/>
    </source>
</evidence>
<evidence type="ECO:0000256" key="1">
    <source>
        <dbReference type="ARBA" id="ARBA00004141"/>
    </source>
</evidence>
<keyword evidence="4" id="KW-0677">Repeat</keyword>
<dbReference type="PANTHER" id="PTHR45720:SF10">
    <property type="entry name" value="CHLORIDE CHANNEL PROTEIN 2"/>
    <property type="match status" value="1"/>
</dbReference>
<evidence type="ECO:0000313" key="12">
    <source>
        <dbReference type="EMBL" id="CAI2387407.1"/>
    </source>
</evidence>
<feature type="domain" description="CBS" evidence="11">
    <location>
        <begin position="343"/>
        <end position="388"/>
    </location>
</feature>
<feature type="transmembrane region" description="Helical" evidence="10">
    <location>
        <begin position="89"/>
        <end position="113"/>
    </location>
</feature>
<dbReference type="InterPro" id="IPR014743">
    <property type="entry name" value="Cl-channel_core"/>
</dbReference>
<evidence type="ECO:0000256" key="3">
    <source>
        <dbReference type="ARBA" id="ARBA00022692"/>
    </source>
</evidence>
<evidence type="ECO:0000256" key="6">
    <source>
        <dbReference type="ARBA" id="ARBA00023065"/>
    </source>
</evidence>
<sequence>MRMPEKTILQEMFSQTPLNEQDRSHWDRPSILINLACFFFLKFILIILAVSLPIPSGVFTPSLLLGAVFGRFFGYILRLIFGEIIHETTYALVGATAMTASVTRTLSVAIIVFEINGELSYMIPVLIGVIISYAISNALGNSIFDTLLDLKDLPYLPTIRTECFKLKAEDIMKVNFDYLRIDSKISDLNGLISAQQRMIPVINKEGCLAFSIDIQYLRKYLINYYQMNQHCFSYSVRDTLNIYFNYIRSINRDKNDDFEFIQNSTEESNVIKKNIFGTKTNDYIPVQIKRKNTHLHIREYAEGEEQESEEYDPEASDPDESILQSFWNAPIDWEDQIIKVDSAPFIVLPDTKIEKIVFLYSILNVIKIFVVKDGHLIGTITKKELLKEHYDRHNMNDLQNNLLEPGHQYPTAVGKKED</sequence>
<feature type="transmembrane region" description="Helical" evidence="10">
    <location>
        <begin position="58"/>
        <end position="77"/>
    </location>
</feature>
<keyword evidence="7 10" id="KW-0472">Membrane</keyword>
<dbReference type="EMBL" id="CAMPGE010029917">
    <property type="protein sequence ID" value="CAI2387407.1"/>
    <property type="molecule type" value="Genomic_DNA"/>
</dbReference>
<dbReference type="SUPFAM" id="SSF54631">
    <property type="entry name" value="CBS-domain pair"/>
    <property type="match status" value="1"/>
</dbReference>
<keyword evidence="5 10" id="KW-1133">Transmembrane helix</keyword>
<dbReference type="Gene3D" id="3.10.580.10">
    <property type="entry name" value="CBS-domain"/>
    <property type="match status" value="1"/>
</dbReference>
<feature type="transmembrane region" description="Helical" evidence="10">
    <location>
        <begin position="31"/>
        <end position="52"/>
    </location>
</feature>
<accession>A0AAD1YCW0</accession>
<dbReference type="Gene3D" id="1.10.3080.10">
    <property type="entry name" value="Clc chloride channel"/>
    <property type="match status" value="1"/>
</dbReference>
<dbReference type="Pfam" id="PF00654">
    <property type="entry name" value="Voltage_CLC"/>
    <property type="match status" value="1"/>
</dbReference>
<keyword evidence="3 10" id="KW-0812">Transmembrane</keyword>
<evidence type="ECO:0000256" key="9">
    <source>
        <dbReference type="SAM" id="MobiDB-lite"/>
    </source>
</evidence>
<feature type="transmembrane region" description="Helical" evidence="10">
    <location>
        <begin position="119"/>
        <end position="139"/>
    </location>
</feature>
<dbReference type="PANTHER" id="PTHR45720">
    <property type="entry name" value="CHLORIDE CHANNEL PROTEIN 2"/>
    <property type="match status" value="1"/>
</dbReference>
<organism evidence="12 13">
    <name type="scientific">Euplotes crassus</name>
    <dbReference type="NCBI Taxonomy" id="5936"/>
    <lineage>
        <taxon>Eukaryota</taxon>
        <taxon>Sar</taxon>
        <taxon>Alveolata</taxon>
        <taxon>Ciliophora</taxon>
        <taxon>Intramacronucleata</taxon>
        <taxon>Spirotrichea</taxon>
        <taxon>Hypotrichia</taxon>
        <taxon>Euplotida</taxon>
        <taxon>Euplotidae</taxon>
        <taxon>Moneuplotes</taxon>
    </lineage>
</organism>
<dbReference type="InterPro" id="IPR046342">
    <property type="entry name" value="CBS_dom_sf"/>
</dbReference>
<protein>
    <recommendedName>
        <fullName evidence="11">CBS domain-containing protein</fullName>
    </recommendedName>
</protein>
<evidence type="ECO:0000313" key="13">
    <source>
        <dbReference type="Proteomes" id="UP001295684"/>
    </source>
</evidence>
<evidence type="ECO:0000259" key="11">
    <source>
        <dbReference type="Pfam" id="PF00571"/>
    </source>
</evidence>
<dbReference type="GO" id="GO:0005247">
    <property type="term" value="F:voltage-gated chloride channel activity"/>
    <property type="evidence" value="ECO:0007669"/>
    <property type="project" value="TreeGrafter"/>
</dbReference>
<dbReference type="Proteomes" id="UP001295684">
    <property type="component" value="Unassembled WGS sequence"/>
</dbReference>
<evidence type="ECO:0000256" key="4">
    <source>
        <dbReference type="ARBA" id="ARBA00022737"/>
    </source>
</evidence>
<comment type="caution">
    <text evidence="12">The sequence shown here is derived from an EMBL/GenBank/DDBJ whole genome shotgun (WGS) entry which is preliminary data.</text>
</comment>
<dbReference type="InterPro" id="IPR000644">
    <property type="entry name" value="CBS_dom"/>
</dbReference>
<dbReference type="InterPro" id="IPR050970">
    <property type="entry name" value="Cl_channel_volt-gated"/>
</dbReference>
<keyword evidence="8" id="KW-0868">Chloride</keyword>
<dbReference type="GO" id="GO:0016020">
    <property type="term" value="C:membrane"/>
    <property type="evidence" value="ECO:0007669"/>
    <property type="project" value="UniProtKB-SubCell"/>
</dbReference>
<evidence type="ECO:0000256" key="7">
    <source>
        <dbReference type="ARBA" id="ARBA00023136"/>
    </source>
</evidence>
<gene>
    <name evidence="12" type="ORF">ECRASSUSDP1_LOCUS29039</name>
</gene>
<name>A0AAD1YCW0_EUPCR</name>
<comment type="subcellular location">
    <subcellularLocation>
        <location evidence="1">Membrane</location>
        <topology evidence="1">Multi-pass membrane protein</topology>
    </subcellularLocation>
</comment>
<dbReference type="AlphaFoldDB" id="A0AAD1YCW0"/>
<keyword evidence="2" id="KW-0813">Transport</keyword>
<dbReference type="PRINTS" id="PR00762">
    <property type="entry name" value="CLCHANNEL"/>
</dbReference>
<keyword evidence="13" id="KW-1185">Reference proteome</keyword>
<feature type="region of interest" description="Disordered" evidence="9">
    <location>
        <begin position="398"/>
        <end position="418"/>
    </location>
</feature>
<reference evidence="12" key="1">
    <citation type="submission" date="2023-07" db="EMBL/GenBank/DDBJ databases">
        <authorList>
            <consortium name="AG Swart"/>
            <person name="Singh M."/>
            <person name="Singh A."/>
            <person name="Seah K."/>
            <person name="Emmerich C."/>
        </authorList>
    </citation>
    <scope>NUCLEOTIDE SEQUENCE</scope>
    <source>
        <strain evidence="12">DP1</strain>
    </source>
</reference>
<dbReference type="InterPro" id="IPR001807">
    <property type="entry name" value="ClC"/>
</dbReference>
<evidence type="ECO:0000256" key="5">
    <source>
        <dbReference type="ARBA" id="ARBA00022989"/>
    </source>
</evidence>
<dbReference type="SUPFAM" id="SSF81340">
    <property type="entry name" value="Clc chloride channel"/>
    <property type="match status" value="1"/>
</dbReference>
<proteinExistence type="predicted"/>
<keyword evidence="6" id="KW-0406">Ion transport</keyword>
<dbReference type="Pfam" id="PF00571">
    <property type="entry name" value="CBS"/>
    <property type="match status" value="1"/>
</dbReference>